<dbReference type="EMBL" id="CP036276">
    <property type="protein sequence ID" value="QDU42282.1"/>
    <property type="molecule type" value="Genomic_DNA"/>
</dbReference>
<dbReference type="Pfam" id="PF04909">
    <property type="entry name" value="Amidohydro_2"/>
    <property type="match status" value="1"/>
</dbReference>
<dbReference type="PANTHER" id="PTHR43569:SF2">
    <property type="entry name" value="AMIDOHYDROLASE-RELATED DOMAIN-CONTAINING PROTEIN"/>
    <property type="match status" value="1"/>
</dbReference>
<keyword evidence="4" id="KW-1185">Reference proteome</keyword>
<dbReference type="InterPro" id="IPR032466">
    <property type="entry name" value="Metal_Hydrolase"/>
</dbReference>
<evidence type="ECO:0000313" key="4">
    <source>
        <dbReference type="Proteomes" id="UP000319383"/>
    </source>
</evidence>
<organism evidence="3 4">
    <name type="scientific">Symmachiella dynata</name>
    <dbReference type="NCBI Taxonomy" id="2527995"/>
    <lineage>
        <taxon>Bacteria</taxon>
        <taxon>Pseudomonadati</taxon>
        <taxon>Planctomycetota</taxon>
        <taxon>Planctomycetia</taxon>
        <taxon>Planctomycetales</taxon>
        <taxon>Planctomycetaceae</taxon>
        <taxon>Symmachiella</taxon>
    </lineage>
</organism>
<evidence type="ECO:0000256" key="1">
    <source>
        <dbReference type="ARBA" id="ARBA00038310"/>
    </source>
</evidence>
<dbReference type="InterPro" id="IPR006311">
    <property type="entry name" value="TAT_signal"/>
</dbReference>
<keyword evidence="3" id="KW-0378">Hydrolase</keyword>
<protein>
    <submittedName>
        <fullName evidence="3">Amidohydrolase</fullName>
    </submittedName>
</protein>
<name>A0A517ZIJ1_9PLAN</name>
<dbReference type="Proteomes" id="UP000319383">
    <property type="component" value="Chromosome"/>
</dbReference>
<feature type="domain" description="Amidohydrolase-related" evidence="2">
    <location>
        <begin position="49"/>
        <end position="331"/>
    </location>
</feature>
<accession>A0A517ZIJ1</accession>
<dbReference type="Gene3D" id="3.20.20.140">
    <property type="entry name" value="Metal-dependent hydrolases"/>
    <property type="match status" value="1"/>
</dbReference>
<evidence type="ECO:0000313" key="3">
    <source>
        <dbReference type="EMBL" id="QDU42282.1"/>
    </source>
</evidence>
<dbReference type="GO" id="GO:0016787">
    <property type="term" value="F:hydrolase activity"/>
    <property type="evidence" value="ECO:0007669"/>
    <property type="project" value="UniProtKB-KW"/>
</dbReference>
<dbReference type="InterPro" id="IPR006680">
    <property type="entry name" value="Amidohydro-rel"/>
</dbReference>
<proteinExistence type="inferred from homology"/>
<sequence>MTQSLDRREFLSHASATALAFGAGAVFLPGRTPHLKADDVNDLATMPIIDTHQHLWDLSKFNIPWTKNEGVEVLNRDYLTADYLKATEGLNVVKAVYMEVDVHPDHQVKEAEHIKRLCASDDNPTVAAVISGRPSSPEFAAYIKKVADGKYIKGVRRVLHDAQIPAGLCLEPQFVKNMQLLGDMNLSYDLCMRSGEVIDTVKLVDQCPDTRFILDHCGNMDVTSTDEKAINTWKRGVRELAERDNVICKISGIVVTAKPKTWKPADLAPVVNYCLDSFGPDRVVFGGDWPVCTLKASYAQWVNALKEIVSTRSAEEQRKLFHDNAVRHYGLS</sequence>
<reference evidence="3 4" key="1">
    <citation type="submission" date="2019-02" db="EMBL/GenBank/DDBJ databases">
        <title>Deep-cultivation of Planctomycetes and their phenomic and genomic characterization uncovers novel biology.</title>
        <authorList>
            <person name="Wiegand S."/>
            <person name="Jogler M."/>
            <person name="Boedeker C."/>
            <person name="Pinto D."/>
            <person name="Vollmers J."/>
            <person name="Rivas-Marin E."/>
            <person name="Kohn T."/>
            <person name="Peeters S.H."/>
            <person name="Heuer A."/>
            <person name="Rast P."/>
            <person name="Oberbeckmann S."/>
            <person name="Bunk B."/>
            <person name="Jeske O."/>
            <person name="Meyerdierks A."/>
            <person name="Storesund J.E."/>
            <person name="Kallscheuer N."/>
            <person name="Luecker S."/>
            <person name="Lage O.M."/>
            <person name="Pohl T."/>
            <person name="Merkel B.J."/>
            <person name="Hornburger P."/>
            <person name="Mueller R.-W."/>
            <person name="Bruemmer F."/>
            <person name="Labrenz M."/>
            <person name="Spormann A.M."/>
            <person name="Op den Camp H."/>
            <person name="Overmann J."/>
            <person name="Amann R."/>
            <person name="Jetten M.S.M."/>
            <person name="Mascher T."/>
            <person name="Medema M.H."/>
            <person name="Devos D.P."/>
            <person name="Kaster A.-K."/>
            <person name="Ovreas L."/>
            <person name="Rohde M."/>
            <person name="Galperin M.Y."/>
            <person name="Jogler C."/>
        </authorList>
    </citation>
    <scope>NUCLEOTIDE SEQUENCE [LARGE SCALE GENOMIC DNA]</scope>
    <source>
        <strain evidence="3 4">Mal52</strain>
    </source>
</reference>
<dbReference type="PROSITE" id="PS51318">
    <property type="entry name" value="TAT"/>
    <property type="match status" value="1"/>
</dbReference>
<dbReference type="SUPFAM" id="SSF51556">
    <property type="entry name" value="Metallo-dependent hydrolases"/>
    <property type="match status" value="1"/>
</dbReference>
<dbReference type="InterPro" id="IPR052350">
    <property type="entry name" value="Metallo-dep_Lactonases"/>
</dbReference>
<evidence type="ECO:0000259" key="2">
    <source>
        <dbReference type="Pfam" id="PF04909"/>
    </source>
</evidence>
<dbReference type="KEGG" id="sdyn:Mal52_07380"/>
<gene>
    <name evidence="3" type="ORF">Mal52_07380</name>
</gene>
<comment type="similarity">
    <text evidence="1">Belongs to the metallo-dependent hydrolases superfamily.</text>
</comment>
<dbReference type="PANTHER" id="PTHR43569">
    <property type="entry name" value="AMIDOHYDROLASE"/>
    <property type="match status" value="1"/>
</dbReference>
<dbReference type="RefSeq" id="WP_145374347.1">
    <property type="nucleotide sequence ID" value="NZ_CP036276.1"/>
</dbReference>
<dbReference type="AlphaFoldDB" id="A0A517ZIJ1"/>